<evidence type="ECO:0008006" key="4">
    <source>
        <dbReference type="Google" id="ProtNLM"/>
    </source>
</evidence>
<reference evidence="2 3" key="1">
    <citation type="journal article" date="2023" name="Hortic Res">
        <title>Pangenome of water caltrop reveals structural variations and asymmetric subgenome divergence after allopolyploidization.</title>
        <authorList>
            <person name="Zhang X."/>
            <person name="Chen Y."/>
            <person name="Wang L."/>
            <person name="Yuan Y."/>
            <person name="Fang M."/>
            <person name="Shi L."/>
            <person name="Lu R."/>
            <person name="Comes H.P."/>
            <person name="Ma Y."/>
            <person name="Chen Y."/>
            <person name="Huang G."/>
            <person name="Zhou Y."/>
            <person name="Zheng Z."/>
            <person name="Qiu Y."/>
        </authorList>
    </citation>
    <scope>NUCLEOTIDE SEQUENCE [LARGE SCALE GENOMIC DNA]</scope>
    <source>
        <tissue evidence="2">Roots</tissue>
    </source>
</reference>
<evidence type="ECO:0000256" key="1">
    <source>
        <dbReference type="SAM" id="MobiDB-lite"/>
    </source>
</evidence>
<feature type="region of interest" description="Disordered" evidence="1">
    <location>
        <begin position="42"/>
        <end position="71"/>
    </location>
</feature>
<gene>
    <name evidence="2" type="ORF">SAY87_031491</name>
</gene>
<dbReference type="EMBL" id="JAXIOK010000005">
    <property type="protein sequence ID" value="KAK4770959.1"/>
    <property type="molecule type" value="Genomic_DNA"/>
</dbReference>
<dbReference type="Proteomes" id="UP001345219">
    <property type="component" value="Chromosome 24"/>
</dbReference>
<dbReference type="GO" id="GO:0003735">
    <property type="term" value="F:structural constituent of ribosome"/>
    <property type="evidence" value="ECO:0007669"/>
    <property type="project" value="InterPro"/>
</dbReference>
<dbReference type="GO" id="GO:0019843">
    <property type="term" value="F:rRNA binding"/>
    <property type="evidence" value="ECO:0007669"/>
    <property type="project" value="InterPro"/>
</dbReference>
<dbReference type="Pfam" id="PF17257">
    <property type="entry name" value="DUF5323"/>
    <property type="match status" value="1"/>
</dbReference>
<dbReference type="InterPro" id="IPR020526">
    <property type="entry name" value="Ribosomal_cL38"/>
</dbReference>
<evidence type="ECO:0000313" key="3">
    <source>
        <dbReference type="Proteomes" id="UP001345219"/>
    </source>
</evidence>
<feature type="region of interest" description="Disordered" evidence="1">
    <location>
        <begin position="87"/>
        <end position="112"/>
    </location>
</feature>
<feature type="compositionally biased region" description="Basic residues" evidence="1">
    <location>
        <begin position="44"/>
        <end position="61"/>
    </location>
</feature>
<protein>
    <recommendedName>
        <fullName evidence="4">50S ribosomal protein 6, chloroplastic</fullName>
    </recommendedName>
</protein>
<dbReference type="GO" id="GO:0006412">
    <property type="term" value="P:translation"/>
    <property type="evidence" value="ECO:0007669"/>
    <property type="project" value="InterPro"/>
</dbReference>
<organism evidence="2 3">
    <name type="scientific">Trapa incisa</name>
    <dbReference type="NCBI Taxonomy" id="236973"/>
    <lineage>
        <taxon>Eukaryota</taxon>
        <taxon>Viridiplantae</taxon>
        <taxon>Streptophyta</taxon>
        <taxon>Embryophyta</taxon>
        <taxon>Tracheophyta</taxon>
        <taxon>Spermatophyta</taxon>
        <taxon>Magnoliopsida</taxon>
        <taxon>eudicotyledons</taxon>
        <taxon>Gunneridae</taxon>
        <taxon>Pentapetalae</taxon>
        <taxon>rosids</taxon>
        <taxon>malvids</taxon>
        <taxon>Myrtales</taxon>
        <taxon>Lythraceae</taxon>
        <taxon>Trapa</taxon>
    </lineage>
</organism>
<dbReference type="PANTHER" id="PTHR36798:SF2">
    <property type="entry name" value="LARGE RIBOSOMAL SUBUNIT PROTEIN CL38"/>
    <property type="match status" value="1"/>
</dbReference>
<dbReference type="GO" id="GO:0005840">
    <property type="term" value="C:ribosome"/>
    <property type="evidence" value="ECO:0007669"/>
    <property type="project" value="InterPro"/>
</dbReference>
<evidence type="ECO:0000313" key="2">
    <source>
        <dbReference type="EMBL" id="KAK4770959.1"/>
    </source>
</evidence>
<dbReference type="PANTHER" id="PTHR36798">
    <property type="entry name" value="50S RIBOSOMAL PROTEIN 6, CHLOROPLASTIC"/>
    <property type="match status" value="1"/>
</dbReference>
<proteinExistence type="predicted"/>
<accession>A0AAN7QL81</accession>
<keyword evidence="3" id="KW-1185">Reference proteome</keyword>
<name>A0AAN7QL81_9MYRT</name>
<dbReference type="GO" id="GO:0009507">
    <property type="term" value="C:chloroplast"/>
    <property type="evidence" value="ECO:0007669"/>
    <property type="project" value="InterPro"/>
</dbReference>
<sequence>MSVSALFGCPVAVSPASVTVRSGGMVHPFPGTSGGGFAIECSSRPKKKSTAHHMKTRPKKTRPWDIRRKPTVYPPLPVLPPDWTLVSSGEELAEADLPPPPPTSELQAPPAS</sequence>
<dbReference type="AlphaFoldDB" id="A0AAN7QL81"/>
<comment type="caution">
    <text evidence="2">The sequence shown here is derived from an EMBL/GenBank/DDBJ whole genome shotgun (WGS) entry which is preliminary data.</text>
</comment>